<dbReference type="InterPro" id="IPR037143">
    <property type="entry name" value="4-PPantetheinyl_Trfase_dom_sf"/>
</dbReference>
<dbReference type="AlphaFoldDB" id="A0A809SE46"/>
<dbReference type="GO" id="GO:0006633">
    <property type="term" value="P:fatty acid biosynthetic process"/>
    <property type="evidence" value="ECO:0007669"/>
    <property type="project" value="InterPro"/>
</dbReference>
<organism evidence="5 6">
    <name type="scientific">Mycoplasmopsis felis</name>
    <dbReference type="NCBI Taxonomy" id="33923"/>
    <lineage>
        <taxon>Bacteria</taxon>
        <taxon>Bacillati</taxon>
        <taxon>Mycoplasmatota</taxon>
        <taxon>Mycoplasmoidales</taxon>
        <taxon>Metamycoplasmataceae</taxon>
        <taxon>Mycoplasmopsis</taxon>
    </lineage>
</organism>
<dbReference type="KEGG" id="mfel:JPM2_2720"/>
<keyword evidence="3" id="KW-0460">Magnesium</keyword>
<keyword evidence="1" id="KW-0808">Transferase</keyword>
<evidence type="ECO:0000313" key="6">
    <source>
        <dbReference type="Proteomes" id="UP000464317"/>
    </source>
</evidence>
<dbReference type="GO" id="GO:0008897">
    <property type="term" value="F:holo-[acyl-carrier-protein] synthase activity"/>
    <property type="evidence" value="ECO:0007669"/>
    <property type="project" value="InterPro"/>
</dbReference>
<evidence type="ECO:0000256" key="3">
    <source>
        <dbReference type="ARBA" id="ARBA00022842"/>
    </source>
</evidence>
<dbReference type="InterPro" id="IPR004568">
    <property type="entry name" value="Ppantetheine-prot_Trfase_dom"/>
</dbReference>
<reference evidence="5 6" key="1">
    <citation type="submission" date="2020-01" db="EMBL/GenBank/DDBJ databases">
        <title>Complete genome sequence of Mycoplasma felis strain Myco-2.</title>
        <authorList>
            <person name="Kinoshita Y."/>
            <person name="Niwa H."/>
            <person name="Uchida-Fujii E."/>
            <person name="Nukada T."/>
        </authorList>
    </citation>
    <scope>NUCLEOTIDE SEQUENCE [LARGE SCALE GENOMIC DNA]</scope>
    <source>
        <strain evidence="5 6">Myco-2</strain>
    </source>
</reference>
<dbReference type="GeneID" id="89496453"/>
<sequence length="103" mass="12664">MYKFKIGVDLTRISRFENKNIFFINRILSKEEIKEFEKLNNEKEKSIFLARSWAIKEAIFKSDNKYFEFNKINLYKRNKRWHFKNFKISISYEDDYIVAFVVG</sequence>
<protein>
    <recommendedName>
        <fullName evidence="4">4'-phosphopantetheinyl transferase domain-containing protein</fullName>
    </recommendedName>
</protein>
<dbReference type="SUPFAM" id="SSF56214">
    <property type="entry name" value="4'-phosphopantetheinyl transferase"/>
    <property type="match status" value="1"/>
</dbReference>
<dbReference type="Gene3D" id="3.90.470.20">
    <property type="entry name" value="4'-phosphopantetheinyl transferase domain"/>
    <property type="match status" value="1"/>
</dbReference>
<dbReference type="Proteomes" id="UP000464317">
    <property type="component" value="Chromosome"/>
</dbReference>
<evidence type="ECO:0000259" key="4">
    <source>
        <dbReference type="Pfam" id="PF01648"/>
    </source>
</evidence>
<keyword evidence="6" id="KW-1185">Reference proteome</keyword>
<dbReference type="NCBIfam" id="TIGR00556">
    <property type="entry name" value="pantethn_trn"/>
    <property type="match status" value="1"/>
</dbReference>
<evidence type="ECO:0000256" key="1">
    <source>
        <dbReference type="ARBA" id="ARBA00022679"/>
    </source>
</evidence>
<evidence type="ECO:0000313" key="5">
    <source>
        <dbReference type="EMBL" id="BBU47579.1"/>
    </source>
</evidence>
<dbReference type="RefSeq" id="WP_036431352.1">
    <property type="nucleotide sequence ID" value="NZ_AP022325.1"/>
</dbReference>
<proteinExistence type="predicted"/>
<feature type="domain" description="4'-phosphopantetheinyl transferase" evidence="4">
    <location>
        <begin position="6"/>
        <end position="100"/>
    </location>
</feature>
<name>A0A809SE46_9BACT</name>
<gene>
    <name evidence="5" type="ORF">JPM2_2720</name>
</gene>
<evidence type="ECO:0000256" key="2">
    <source>
        <dbReference type="ARBA" id="ARBA00022723"/>
    </source>
</evidence>
<dbReference type="EMBL" id="AP022325">
    <property type="protein sequence ID" value="BBU47579.1"/>
    <property type="molecule type" value="Genomic_DNA"/>
</dbReference>
<accession>A0A809SE46</accession>
<keyword evidence="2" id="KW-0479">Metal-binding</keyword>
<dbReference type="GO" id="GO:0000287">
    <property type="term" value="F:magnesium ion binding"/>
    <property type="evidence" value="ECO:0007669"/>
    <property type="project" value="InterPro"/>
</dbReference>
<dbReference type="Pfam" id="PF01648">
    <property type="entry name" value="ACPS"/>
    <property type="match status" value="1"/>
</dbReference>
<dbReference type="InterPro" id="IPR008278">
    <property type="entry name" value="4-PPantetheinyl_Trfase_dom"/>
</dbReference>